<evidence type="ECO:0000256" key="7">
    <source>
        <dbReference type="ARBA" id="ARBA00022729"/>
    </source>
</evidence>
<dbReference type="InterPro" id="IPR018030">
    <property type="entry name" value="Fimbrial_membr_usher_CS"/>
</dbReference>
<dbReference type="PROSITE" id="PS01151">
    <property type="entry name" value="FIMBRIAL_USHER"/>
    <property type="match status" value="1"/>
</dbReference>
<dbReference type="EMBL" id="LR134334">
    <property type="protein sequence ID" value="VEF72740.1"/>
    <property type="molecule type" value="Genomic_DNA"/>
</dbReference>
<dbReference type="AlphaFoldDB" id="A0AAX3FTB4"/>
<dbReference type="InterPro" id="IPR025949">
    <property type="entry name" value="PapC-like_C"/>
</dbReference>
<evidence type="ECO:0000256" key="4">
    <source>
        <dbReference type="ARBA" id="ARBA00022452"/>
    </source>
</evidence>
<dbReference type="Pfam" id="PF00577">
    <property type="entry name" value="Usher"/>
    <property type="match status" value="1"/>
</dbReference>
<dbReference type="InterPro" id="IPR042186">
    <property type="entry name" value="FimD_plug_dom"/>
</dbReference>
<dbReference type="InterPro" id="IPR000015">
    <property type="entry name" value="Fimb_usher"/>
</dbReference>
<evidence type="ECO:0000256" key="1">
    <source>
        <dbReference type="ARBA" id="ARBA00004571"/>
    </source>
</evidence>
<evidence type="ECO:0000256" key="3">
    <source>
        <dbReference type="ARBA" id="ARBA00022448"/>
    </source>
</evidence>
<evidence type="ECO:0000256" key="10">
    <source>
        <dbReference type="RuleBase" id="RU003884"/>
    </source>
</evidence>
<evidence type="ECO:0000256" key="9">
    <source>
        <dbReference type="ARBA" id="ARBA00023237"/>
    </source>
</evidence>
<keyword evidence="6 10" id="KW-0812">Transmembrane</keyword>
<comment type="subcellular location">
    <subcellularLocation>
        <location evidence="1 10">Cell outer membrane</location>
        <topology evidence="1 10">Multi-pass membrane protein</topology>
    </subcellularLocation>
</comment>
<organism evidence="13 14">
    <name type="scientific">Pseudomonas chlororaphis</name>
    <dbReference type="NCBI Taxonomy" id="587753"/>
    <lineage>
        <taxon>Bacteria</taxon>
        <taxon>Pseudomonadati</taxon>
        <taxon>Pseudomonadota</taxon>
        <taxon>Gammaproteobacteria</taxon>
        <taxon>Pseudomonadales</taxon>
        <taxon>Pseudomonadaceae</taxon>
        <taxon>Pseudomonas</taxon>
    </lineage>
</organism>
<keyword evidence="4" id="KW-1134">Transmembrane beta strand</keyword>
<gene>
    <name evidence="13" type="primary">fimD_1</name>
    <name evidence="13" type="ORF">NCTC7357_00976</name>
</gene>
<dbReference type="Proteomes" id="UP000277437">
    <property type="component" value="Chromosome"/>
</dbReference>
<dbReference type="PANTHER" id="PTHR30451:SF21">
    <property type="entry name" value="FIMBRIAL USHER DOMAIN-CONTAINING PROTEIN YDET-RELATED"/>
    <property type="match status" value="1"/>
</dbReference>
<dbReference type="InterPro" id="IPR025885">
    <property type="entry name" value="PapC_N"/>
</dbReference>
<dbReference type="GO" id="GO:0009279">
    <property type="term" value="C:cell outer membrane"/>
    <property type="evidence" value="ECO:0007669"/>
    <property type="project" value="UniProtKB-SubCell"/>
</dbReference>
<evidence type="ECO:0000256" key="5">
    <source>
        <dbReference type="ARBA" id="ARBA00022558"/>
    </source>
</evidence>
<keyword evidence="7" id="KW-0732">Signal</keyword>
<comment type="similarity">
    <text evidence="2 10">Belongs to the fimbrial export usher family.</text>
</comment>
<accession>A0AAX3FTB4</accession>
<sequence length="837" mass="89727">MRVVAPRLSLTTSSLTPTHLYASVITTLLATGAHAGEAVKFDSDFMQSLGATSASPELDLDAIANNSIAPGTYPVTIRLNQSFFDRRDMTLAKDRKSGDVRPCLSSALLKELGVKLEAFVKPGEPLPECVNLEALIKDASASFDAQRLTLDISVPQIALRRDAAGYVSPEEWDSGINAGILNYQFSTAQTRSSTQGNSSQTSLYANGGFNLGDWRFRSSSSFRQDSQGPSIWQRSNTYAQRDLTGIKGTLSLGESFTPGDMFDSVPFRGVQLASDMGMLPDSMQGYAPTIRGIAETQAKVEVRQNGYSLYTTYVAPGAFEINDLNAAGGSGDLEVVITEADGRERRFTQAYATLGNMLREKTWRYSLSAGQYNPADASDRPMFGEASLAYGLPCDLTLYGGLQGSNFYRAGVVGVGKSLGSLGAISLDVTQAQTDTPKDLTARNATQQGRSYTLRYGKTFDSGTSVRFAGYRYSTEGYRDFGEAVAQQQADAYTNISKRSRLEASINQTLGNIGSLYLNASQQDYWGTSQQQKQMQLGFNTQYKDVNLGVYASKTLVGSFGETNQMVLTLSMPLGRTSNTGTFSLTRNTDGSIDQRMGLSGNSGNLSYNIDGNRAQRSGSNTGSAQIGYLAPFAQLGAGVSVGQGYKQSSISASGSVLAHSDGLAFGQNLGETVALVNVKDTPNAGLLNAPGVLTDKKGYAVVPYLTPYRRNRIALDTSELDNSVDILDGVTNVVPRRGAVVKVSFAASRSEKVLLNVRLQDGTLLPFGTTVYNEKGVSAGVVGQAGRVLLSVGSGKTFSMKWGKGEKQHCEVQVDIDKTPSVEGYRVVDATCRVDR</sequence>
<dbReference type="GO" id="GO:0009297">
    <property type="term" value="P:pilus assembly"/>
    <property type="evidence" value="ECO:0007669"/>
    <property type="project" value="InterPro"/>
</dbReference>
<keyword evidence="3 10" id="KW-0813">Transport</keyword>
<dbReference type="InterPro" id="IPR037224">
    <property type="entry name" value="PapC_N_sf"/>
</dbReference>
<keyword evidence="9 10" id="KW-0998">Cell outer membrane</keyword>
<dbReference type="Gene3D" id="2.60.40.2610">
    <property type="entry name" value="Outer membrane usher protein FimD, plug domain"/>
    <property type="match status" value="1"/>
</dbReference>
<dbReference type="Gene3D" id="2.60.40.2070">
    <property type="match status" value="1"/>
</dbReference>
<dbReference type="FunFam" id="2.60.40.3110:FF:000001">
    <property type="entry name" value="Putative fimbrial outer membrane usher"/>
    <property type="match status" value="1"/>
</dbReference>
<evidence type="ECO:0000259" key="11">
    <source>
        <dbReference type="Pfam" id="PF13953"/>
    </source>
</evidence>
<evidence type="ECO:0000313" key="14">
    <source>
        <dbReference type="Proteomes" id="UP000277437"/>
    </source>
</evidence>
<dbReference type="PANTHER" id="PTHR30451">
    <property type="entry name" value="OUTER MEMBRANE USHER PROTEIN"/>
    <property type="match status" value="1"/>
</dbReference>
<proteinExistence type="inferred from homology"/>
<evidence type="ECO:0000259" key="12">
    <source>
        <dbReference type="Pfam" id="PF13954"/>
    </source>
</evidence>
<protein>
    <submittedName>
        <fullName evidence="13">Outer membrane usher protein fimD</fullName>
    </submittedName>
</protein>
<keyword evidence="5 10" id="KW-1029">Fimbrium biogenesis</keyword>
<dbReference type="Gene3D" id="3.10.20.410">
    <property type="match status" value="1"/>
</dbReference>
<feature type="domain" description="PapC-like C-terminal" evidence="11">
    <location>
        <begin position="755"/>
        <end position="817"/>
    </location>
</feature>
<evidence type="ECO:0000256" key="8">
    <source>
        <dbReference type="ARBA" id="ARBA00023136"/>
    </source>
</evidence>
<feature type="domain" description="PapC N-terminal" evidence="12">
    <location>
        <begin position="40"/>
        <end position="186"/>
    </location>
</feature>
<name>A0AAX3FTB4_9PSED</name>
<dbReference type="SUPFAM" id="SSF141729">
    <property type="entry name" value="FimD N-terminal domain-like"/>
    <property type="match status" value="1"/>
</dbReference>
<dbReference type="InterPro" id="IPR043142">
    <property type="entry name" value="PapC-like_C_sf"/>
</dbReference>
<evidence type="ECO:0000256" key="6">
    <source>
        <dbReference type="ARBA" id="ARBA00022692"/>
    </source>
</evidence>
<dbReference type="Gene3D" id="2.60.40.3110">
    <property type="match status" value="1"/>
</dbReference>
<dbReference type="Pfam" id="PF13954">
    <property type="entry name" value="PapC_N"/>
    <property type="match status" value="1"/>
</dbReference>
<evidence type="ECO:0000313" key="13">
    <source>
        <dbReference type="EMBL" id="VEF72740.1"/>
    </source>
</evidence>
<keyword evidence="8 10" id="KW-0472">Membrane</keyword>
<dbReference type="GO" id="GO:0015473">
    <property type="term" value="F:fimbrial usher porin activity"/>
    <property type="evidence" value="ECO:0007669"/>
    <property type="project" value="InterPro"/>
</dbReference>
<evidence type="ECO:0000256" key="2">
    <source>
        <dbReference type="ARBA" id="ARBA00008064"/>
    </source>
</evidence>
<dbReference type="Pfam" id="PF13953">
    <property type="entry name" value="PapC_C"/>
    <property type="match status" value="1"/>
</dbReference>
<reference evidence="13 14" key="1">
    <citation type="submission" date="2018-12" db="EMBL/GenBank/DDBJ databases">
        <authorList>
            <consortium name="Pathogen Informatics"/>
        </authorList>
    </citation>
    <scope>NUCLEOTIDE SEQUENCE [LARGE SCALE GENOMIC DNA]</scope>
    <source>
        <strain evidence="13 14">NCTC7357</strain>
    </source>
</reference>